<gene>
    <name evidence="1" type="ORF">EDI28_06715</name>
</gene>
<keyword evidence="2" id="KW-1185">Reference proteome</keyword>
<dbReference type="AlphaFoldDB" id="A0A444JS87"/>
<protein>
    <submittedName>
        <fullName evidence="1">Uncharacterized protein</fullName>
    </submittedName>
</protein>
<reference evidence="1 2" key="1">
    <citation type="submission" date="2018-11" db="EMBL/GenBank/DDBJ databases">
        <title>Photobacterium sp. BEI247 sp. nov., a marine bacterium isolated from Yongle Blue Hole in the South China Sea.</title>
        <authorList>
            <person name="Wang X."/>
        </authorList>
    </citation>
    <scope>NUCLEOTIDE SEQUENCE [LARGE SCALE GENOMIC DNA]</scope>
    <source>
        <strain evidence="2">BEI247</strain>
    </source>
</reference>
<evidence type="ECO:0000313" key="2">
    <source>
        <dbReference type="Proteomes" id="UP000287563"/>
    </source>
</evidence>
<organism evidence="1 2">
    <name type="scientific">Photobacterium chitinilyticum</name>
    <dbReference type="NCBI Taxonomy" id="2485123"/>
    <lineage>
        <taxon>Bacteria</taxon>
        <taxon>Pseudomonadati</taxon>
        <taxon>Pseudomonadota</taxon>
        <taxon>Gammaproteobacteria</taxon>
        <taxon>Vibrionales</taxon>
        <taxon>Vibrionaceae</taxon>
        <taxon>Photobacterium</taxon>
    </lineage>
</organism>
<accession>A0A444JS87</accession>
<evidence type="ECO:0000313" key="1">
    <source>
        <dbReference type="EMBL" id="RWX55982.1"/>
    </source>
</evidence>
<comment type="caution">
    <text evidence="1">The sequence shown here is derived from an EMBL/GenBank/DDBJ whole genome shotgun (WGS) entry which is preliminary data.</text>
</comment>
<dbReference type="EMBL" id="RJLM01000002">
    <property type="protein sequence ID" value="RWX55982.1"/>
    <property type="molecule type" value="Genomic_DNA"/>
</dbReference>
<sequence length="65" mass="7704">MNDQSNIAKSKNPLMGSMTTVFKMQVEHLFNIDFAEDTARNSHKPRRYLHIYQMKLKADQIYEDI</sequence>
<name>A0A444JS87_9GAMM</name>
<proteinExistence type="predicted"/>
<dbReference type="Proteomes" id="UP000287563">
    <property type="component" value="Unassembled WGS sequence"/>
</dbReference>